<dbReference type="PIRSF" id="PIRSF004692">
    <property type="entry name" value="KdsD_KpsF"/>
    <property type="match status" value="1"/>
</dbReference>
<feature type="site" description="Catalytically relevant" evidence="6">
    <location>
        <position position="222"/>
    </location>
</feature>
<reference evidence="11 12" key="1">
    <citation type="submission" date="2018-09" db="EMBL/GenBank/DDBJ databases">
        <authorList>
            <person name="Zhu H."/>
        </authorList>
    </citation>
    <scope>NUCLEOTIDE SEQUENCE [LARGE SCALE GENOMIC DNA]</scope>
    <source>
        <strain evidence="11 12">K2W22B-5</strain>
    </source>
</reference>
<dbReference type="Gene3D" id="3.40.50.10490">
    <property type="entry name" value="Glucose-6-phosphate isomerase like protein, domain 1"/>
    <property type="match status" value="1"/>
</dbReference>
<dbReference type="InterPro" id="IPR001347">
    <property type="entry name" value="SIS_dom"/>
</dbReference>
<dbReference type="AlphaFoldDB" id="A0A418W4V5"/>
<comment type="similarity">
    <text evidence="1 4">Belongs to the SIS family. GutQ/KpsF subfamily.</text>
</comment>
<dbReference type="Pfam" id="PF01380">
    <property type="entry name" value="SIS"/>
    <property type="match status" value="1"/>
</dbReference>
<dbReference type="PROSITE" id="PS51464">
    <property type="entry name" value="SIS"/>
    <property type="match status" value="1"/>
</dbReference>
<feature type="site" description="Catalytically relevant" evidence="6">
    <location>
        <position position="181"/>
    </location>
</feature>
<evidence type="ECO:0000256" key="1">
    <source>
        <dbReference type="ARBA" id="ARBA00008165"/>
    </source>
</evidence>
<proteinExistence type="inferred from homology"/>
<dbReference type="GO" id="GO:0019146">
    <property type="term" value="F:arabinose-5-phosphate isomerase activity"/>
    <property type="evidence" value="ECO:0007669"/>
    <property type="project" value="UniProtKB-ARBA"/>
</dbReference>
<dbReference type="SUPFAM" id="SSF53697">
    <property type="entry name" value="SIS domain"/>
    <property type="match status" value="1"/>
</dbReference>
<keyword evidence="5" id="KW-0479">Metal-binding</keyword>
<dbReference type="EMBL" id="QYUL01000001">
    <property type="protein sequence ID" value="RJF85062.1"/>
    <property type="molecule type" value="Genomic_DNA"/>
</dbReference>
<evidence type="ECO:0000256" key="4">
    <source>
        <dbReference type="PIRNR" id="PIRNR004692"/>
    </source>
</evidence>
<feature type="site" description="Catalytically relevant" evidence="6">
    <location>
        <position position="88"/>
    </location>
</feature>
<sequence>MNEVAELTTDLTSRLADPASTGQASTDQASLNASPRSPAEDLACAARVLRTEAEALTALADGLNGAFLQALDLITGIQGRVIVTGMGKSGHVARKIAATLASTGTPAFFVHPGEASHGDLGMIAKIDAVVALSNSGDTHELSDIIAYTRRFDIPLIGMTRKESSALAEQSDVALILPPVPEACPLGLAPTTSTTMMLALGDALAVALLERRGFSAADFREFHPGGQLGRALLKVTDVMHKGDGLPLCRLDSPLSDVIFEMTAKRLGCVGVTDEAGALVGIITDGDVRRHLAPELLAERADSIMSPRPKTIRPKALIVEALRVMNEKQITTLFVIEADRPLGIVHIHDCLRMGAA</sequence>
<dbReference type="PANTHER" id="PTHR42745:SF1">
    <property type="entry name" value="ARABINOSE 5-PHOSPHATE ISOMERASE KDSD"/>
    <property type="match status" value="1"/>
</dbReference>
<evidence type="ECO:0000256" key="5">
    <source>
        <dbReference type="PIRSR" id="PIRSR004692-2"/>
    </source>
</evidence>
<dbReference type="GO" id="GO:0046872">
    <property type="term" value="F:metal ion binding"/>
    <property type="evidence" value="ECO:0007669"/>
    <property type="project" value="UniProtKB-KW"/>
</dbReference>
<dbReference type="InterPro" id="IPR004800">
    <property type="entry name" value="KdsD/KpsF-type"/>
</dbReference>
<evidence type="ECO:0000259" key="9">
    <source>
        <dbReference type="PROSITE" id="PS51371"/>
    </source>
</evidence>
<dbReference type="Gene3D" id="3.10.580.10">
    <property type="entry name" value="CBS-domain"/>
    <property type="match status" value="1"/>
</dbReference>
<evidence type="ECO:0000256" key="6">
    <source>
        <dbReference type="PIRSR" id="PIRSR004692-3"/>
    </source>
</evidence>
<dbReference type="GO" id="GO:1901135">
    <property type="term" value="P:carbohydrate derivative metabolic process"/>
    <property type="evidence" value="ECO:0007669"/>
    <property type="project" value="InterPro"/>
</dbReference>
<keyword evidence="3 7" id="KW-0129">CBS domain</keyword>
<keyword evidence="12" id="KW-1185">Reference proteome</keyword>
<evidence type="ECO:0000256" key="8">
    <source>
        <dbReference type="SAM" id="MobiDB-lite"/>
    </source>
</evidence>
<gene>
    <name evidence="11" type="ORF">D3877_00375</name>
</gene>
<feature type="compositionally biased region" description="Polar residues" evidence="8">
    <location>
        <begin position="20"/>
        <end position="35"/>
    </location>
</feature>
<dbReference type="InterPro" id="IPR000644">
    <property type="entry name" value="CBS_dom"/>
</dbReference>
<dbReference type="CDD" id="cd05014">
    <property type="entry name" value="SIS_Kpsf"/>
    <property type="match status" value="1"/>
</dbReference>
<evidence type="ECO:0000256" key="7">
    <source>
        <dbReference type="PROSITE-ProRule" id="PRU00703"/>
    </source>
</evidence>
<evidence type="ECO:0000313" key="12">
    <source>
        <dbReference type="Proteomes" id="UP000283458"/>
    </source>
</evidence>
<dbReference type="PANTHER" id="PTHR42745">
    <property type="match status" value="1"/>
</dbReference>
<feature type="site" description="Catalytically relevant" evidence="6">
    <location>
        <position position="140"/>
    </location>
</feature>
<keyword evidence="5" id="KW-0862">Zinc</keyword>
<dbReference type="InterPro" id="IPR035474">
    <property type="entry name" value="SIS_Kpsf"/>
</dbReference>
<dbReference type="CDD" id="cd04604">
    <property type="entry name" value="CBS_pair_SIS_assoc"/>
    <property type="match status" value="1"/>
</dbReference>
<dbReference type="InterPro" id="IPR050986">
    <property type="entry name" value="GutQ/KpsF_isomerases"/>
</dbReference>
<dbReference type="Pfam" id="PF00571">
    <property type="entry name" value="CBS"/>
    <property type="match status" value="2"/>
</dbReference>
<dbReference type="GO" id="GO:0005975">
    <property type="term" value="P:carbohydrate metabolic process"/>
    <property type="evidence" value="ECO:0007669"/>
    <property type="project" value="InterPro"/>
</dbReference>
<dbReference type="FunFam" id="3.40.50.10490:FF:000011">
    <property type="entry name" value="Arabinose 5-phosphate isomerase"/>
    <property type="match status" value="1"/>
</dbReference>
<name>A0A418W4V5_9PROT</name>
<dbReference type="Proteomes" id="UP000283458">
    <property type="component" value="Unassembled WGS sequence"/>
</dbReference>
<evidence type="ECO:0000259" key="10">
    <source>
        <dbReference type="PROSITE" id="PS51464"/>
    </source>
</evidence>
<dbReference type="InterPro" id="IPR046342">
    <property type="entry name" value="CBS_dom_sf"/>
</dbReference>
<keyword evidence="2" id="KW-0677">Repeat</keyword>
<dbReference type="PROSITE" id="PS51371">
    <property type="entry name" value="CBS"/>
    <property type="match status" value="2"/>
</dbReference>
<accession>A0A418W4V5</accession>
<comment type="caution">
    <text evidence="11">The sequence shown here is derived from an EMBL/GenBank/DDBJ whole genome shotgun (WGS) entry which is preliminary data.</text>
</comment>
<feature type="domain" description="CBS" evidence="9">
    <location>
        <begin position="238"/>
        <end position="297"/>
    </location>
</feature>
<protein>
    <submittedName>
        <fullName evidence="11">KpsF/GutQ family sugar-phosphate isomerase</fullName>
    </submittedName>
</protein>
<evidence type="ECO:0000256" key="3">
    <source>
        <dbReference type="ARBA" id="ARBA00023122"/>
    </source>
</evidence>
<feature type="domain" description="SIS" evidence="10">
    <location>
        <begin position="70"/>
        <end position="213"/>
    </location>
</feature>
<evidence type="ECO:0000256" key="2">
    <source>
        <dbReference type="ARBA" id="ARBA00022737"/>
    </source>
</evidence>
<organism evidence="11 12">
    <name type="scientific">Azospirillum cavernae</name>
    <dbReference type="NCBI Taxonomy" id="2320860"/>
    <lineage>
        <taxon>Bacteria</taxon>
        <taxon>Pseudomonadati</taxon>
        <taxon>Pseudomonadota</taxon>
        <taxon>Alphaproteobacteria</taxon>
        <taxon>Rhodospirillales</taxon>
        <taxon>Azospirillaceae</taxon>
        <taxon>Azospirillum</taxon>
    </lineage>
</organism>
<dbReference type="OrthoDB" id="9762536at2"/>
<dbReference type="InterPro" id="IPR046348">
    <property type="entry name" value="SIS_dom_sf"/>
</dbReference>
<dbReference type="GO" id="GO:0097367">
    <property type="term" value="F:carbohydrate derivative binding"/>
    <property type="evidence" value="ECO:0007669"/>
    <property type="project" value="InterPro"/>
</dbReference>
<feature type="domain" description="CBS" evidence="9">
    <location>
        <begin position="303"/>
        <end position="354"/>
    </location>
</feature>
<feature type="region of interest" description="Disordered" evidence="8">
    <location>
        <begin position="1"/>
        <end position="36"/>
    </location>
</feature>
<keyword evidence="11" id="KW-0413">Isomerase</keyword>
<dbReference type="SMART" id="SM00116">
    <property type="entry name" value="CBS"/>
    <property type="match status" value="2"/>
</dbReference>
<dbReference type="NCBIfam" id="TIGR00393">
    <property type="entry name" value="kpsF"/>
    <property type="match status" value="1"/>
</dbReference>
<feature type="binding site" evidence="5">
    <location>
        <position position="111"/>
    </location>
    <ligand>
        <name>Zn(2+)</name>
        <dbReference type="ChEBI" id="CHEBI:29105"/>
    </ligand>
</feature>
<evidence type="ECO:0000313" key="11">
    <source>
        <dbReference type="EMBL" id="RJF85062.1"/>
    </source>
</evidence>